<feature type="compositionally biased region" description="Polar residues" evidence="1">
    <location>
        <begin position="14"/>
        <end position="29"/>
    </location>
</feature>
<accession>A0A8T9C1V0</accession>
<dbReference type="Proteomes" id="UP000469558">
    <property type="component" value="Unassembled WGS sequence"/>
</dbReference>
<feature type="transmembrane region" description="Helical" evidence="2">
    <location>
        <begin position="96"/>
        <end position="119"/>
    </location>
</feature>
<keyword evidence="2" id="KW-0812">Transmembrane</keyword>
<keyword evidence="2" id="KW-1133">Transmembrane helix</keyword>
<organism evidence="3 4">
    <name type="scientific">Lachnellula suecica</name>
    <dbReference type="NCBI Taxonomy" id="602035"/>
    <lineage>
        <taxon>Eukaryota</taxon>
        <taxon>Fungi</taxon>
        <taxon>Dikarya</taxon>
        <taxon>Ascomycota</taxon>
        <taxon>Pezizomycotina</taxon>
        <taxon>Leotiomycetes</taxon>
        <taxon>Helotiales</taxon>
        <taxon>Lachnaceae</taxon>
        <taxon>Lachnellula</taxon>
    </lineage>
</organism>
<evidence type="ECO:0000313" key="3">
    <source>
        <dbReference type="EMBL" id="TVY75942.1"/>
    </source>
</evidence>
<sequence>MGRPPRQPRVNKPSPLQQVHLTRPQSQAQPEMGLVRDPQFWKRFSTAVHMAEEGGEQPGRMPAGSRTNSSTSTFTVKDGNNDWLQKQRKKKRRCRIMCATITLLILMLGAGAGVVVWYFTVMRK</sequence>
<reference evidence="3 4" key="1">
    <citation type="submission" date="2018-05" db="EMBL/GenBank/DDBJ databases">
        <title>Genome sequencing and assembly of the regulated plant pathogen Lachnellula willkommii and related sister species for the development of diagnostic species identification markers.</title>
        <authorList>
            <person name="Giroux E."/>
            <person name="Bilodeau G."/>
        </authorList>
    </citation>
    <scope>NUCLEOTIDE SEQUENCE [LARGE SCALE GENOMIC DNA]</scope>
    <source>
        <strain evidence="3 4">CBS 268.59</strain>
    </source>
</reference>
<dbReference type="AlphaFoldDB" id="A0A8T9C1V0"/>
<dbReference type="EMBL" id="QGMK01000907">
    <property type="protein sequence ID" value="TVY75942.1"/>
    <property type="molecule type" value="Genomic_DNA"/>
</dbReference>
<feature type="compositionally biased region" description="Polar residues" evidence="1">
    <location>
        <begin position="65"/>
        <end position="75"/>
    </location>
</feature>
<evidence type="ECO:0000313" key="4">
    <source>
        <dbReference type="Proteomes" id="UP000469558"/>
    </source>
</evidence>
<keyword evidence="4" id="KW-1185">Reference proteome</keyword>
<name>A0A8T9C1V0_9HELO</name>
<evidence type="ECO:0000256" key="2">
    <source>
        <dbReference type="SAM" id="Phobius"/>
    </source>
</evidence>
<feature type="region of interest" description="Disordered" evidence="1">
    <location>
        <begin position="51"/>
        <end position="89"/>
    </location>
</feature>
<proteinExistence type="predicted"/>
<dbReference type="OrthoDB" id="5353310at2759"/>
<feature type="region of interest" description="Disordered" evidence="1">
    <location>
        <begin position="1"/>
        <end position="34"/>
    </location>
</feature>
<keyword evidence="2" id="KW-0472">Membrane</keyword>
<evidence type="ECO:0000256" key="1">
    <source>
        <dbReference type="SAM" id="MobiDB-lite"/>
    </source>
</evidence>
<protein>
    <submittedName>
        <fullName evidence="3">Uncharacterized protein</fullName>
    </submittedName>
</protein>
<gene>
    <name evidence="3" type="ORF">LSUE1_G005637</name>
</gene>
<comment type="caution">
    <text evidence="3">The sequence shown here is derived from an EMBL/GenBank/DDBJ whole genome shotgun (WGS) entry which is preliminary data.</text>
</comment>